<evidence type="ECO:0000256" key="6">
    <source>
        <dbReference type="SAM" id="Phobius"/>
    </source>
</evidence>
<keyword evidence="2" id="KW-1003">Cell membrane</keyword>
<dbReference type="Pfam" id="PF06081">
    <property type="entry name" value="ArAE_1"/>
    <property type="match status" value="1"/>
</dbReference>
<keyword evidence="8" id="KW-1185">Reference proteome</keyword>
<evidence type="ECO:0000256" key="2">
    <source>
        <dbReference type="ARBA" id="ARBA00022475"/>
    </source>
</evidence>
<keyword evidence="3 6" id="KW-0812">Transmembrane</keyword>
<dbReference type="InterPro" id="IPR010343">
    <property type="entry name" value="ArAE_1"/>
</dbReference>
<evidence type="ECO:0000256" key="1">
    <source>
        <dbReference type="ARBA" id="ARBA00004651"/>
    </source>
</evidence>
<dbReference type="EMBL" id="JAHLQO010000001">
    <property type="protein sequence ID" value="MBU5668554.1"/>
    <property type="molecule type" value="Genomic_DNA"/>
</dbReference>
<evidence type="ECO:0000256" key="4">
    <source>
        <dbReference type="ARBA" id="ARBA00022989"/>
    </source>
</evidence>
<feature type="transmembrane region" description="Helical" evidence="6">
    <location>
        <begin position="21"/>
        <end position="45"/>
    </location>
</feature>
<protein>
    <submittedName>
        <fullName evidence="7">FUSC family protein</fullName>
    </submittedName>
</protein>
<dbReference type="InterPro" id="IPR052984">
    <property type="entry name" value="UPF0421"/>
</dbReference>
<evidence type="ECO:0000313" key="8">
    <source>
        <dbReference type="Proteomes" id="UP000783742"/>
    </source>
</evidence>
<feature type="transmembrane region" description="Helical" evidence="6">
    <location>
        <begin position="90"/>
        <end position="106"/>
    </location>
</feature>
<organism evidence="7 8">
    <name type="scientific">Peptoniphilus ovalis</name>
    <dbReference type="NCBI Taxonomy" id="2841503"/>
    <lineage>
        <taxon>Bacteria</taxon>
        <taxon>Bacillati</taxon>
        <taxon>Bacillota</taxon>
        <taxon>Tissierellia</taxon>
        <taxon>Tissierellales</taxon>
        <taxon>Peptoniphilaceae</taxon>
        <taxon>Peptoniphilus</taxon>
    </lineage>
</organism>
<comment type="subcellular location">
    <subcellularLocation>
        <location evidence="1">Cell membrane</location>
        <topology evidence="1">Multi-pass membrane protein</topology>
    </subcellularLocation>
</comment>
<evidence type="ECO:0000313" key="7">
    <source>
        <dbReference type="EMBL" id="MBU5668554.1"/>
    </source>
</evidence>
<dbReference type="PANTHER" id="PTHR40064">
    <property type="entry name" value="MEMBRANE PROTEIN-RELATED"/>
    <property type="match status" value="1"/>
</dbReference>
<dbReference type="RefSeq" id="WP_216548344.1">
    <property type="nucleotide sequence ID" value="NZ_JAHLQO010000001.1"/>
</dbReference>
<comment type="caution">
    <text evidence="7">The sequence shown here is derived from an EMBL/GenBank/DDBJ whole genome shotgun (WGS) entry which is preliminary data.</text>
</comment>
<keyword evidence="4 6" id="KW-1133">Transmembrane helix</keyword>
<evidence type="ECO:0000256" key="3">
    <source>
        <dbReference type="ARBA" id="ARBA00022692"/>
    </source>
</evidence>
<evidence type="ECO:0000256" key="5">
    <source>
        <dbReference type="ARBA" id="ARBA00023136"/>
    </source>
</evidence>
<name>A0ABS6FF06_9FIRM</name>
<gene>
    <name evidence="7" type="ORF">KQI68_01735</name>
</gene>
<sequence length="310" mass="35140">MKLKKRFNYKYRIGMRAIKTALAVVVGLYISELLNLDSPIFVSIAAVSSMKPSISESLQDTRKRLFTSVFGVILGYLSSKISVPLFVEPLIAGIGILITIYILSVVKMRDMTQLSCIVFVASFCSDSDKAVYAFNRVIGTFIGILVAVLVNYLVSSPDIWNDFLAASKKAYINANRALKSILVDESDGLAEFNENLESCNTLYKLLLEEVKTPFHHEHSLVKEKEIMSLLESISVRLEVVNNMSAKILKNEIIEEIEDRYGNEDAEEIEDRFYLDNGFRTPTEVDSVYNYHIKYILKYLDELKVLVGEKR</sequence>
<proteinExistence type="predicted"/>
<keyword evidence="5 6" id="KW-0472">Membrane</keyword>
<dbReference type="Proteomes" id="UP000783742">
    <property type="component" value="Unassembled WGS sequence"/>
</dbReference>
<reference evidence="7 8" key="1">
    <citation type="submission" date="2021-06" db="EMBL/GenBank/DDBJ databases">
        <authorList>
            <person name="Sun Q."/>
            <person name="Li D."/>
        </authorList>
    </citation>
    <scope>NUCLEOTIDE SEQUENCE [LARGE SCALE GENOMIC DNA]</scope>
    <source>
        <strain evidence="7 8">MSJ-1</strain>
    </source>
</reference>
<accession>A0ABS6FF06</accession>
<dbReference type="PANTHER" id="PTHR40064:SF1">
    <property type="entry name" value="MEMBRANE PROTEIN"/>
    <property type="match status" value="1"/>
</dbReference>
<feature type="transmembrane region" description="Helical" evidence="6">
    <location>
        <begin position="133"/>
        <end position="154"/>
    </location>
</feature>